<dbReference type="Proteomes" id="UP000623958">
    <property type="component" value="Unassembled WGS sequence"/>
</dbReference>
<proteinExistence type="predicted"/>
<dbReference type="RefSeq" id="WP_434029165.1">
    <property type="nucleotide sequence ID" value="NZ_BNBA01000011.1"/>
</dbReference>
<accession>A0A919KHZ0</accession>
<reference evidence="1" key="1">
    <citation type="journal article" date="2014" name="Int. J. Syst. Evol. Microbiol.">
        <title>Complete genome sequence of Corynebacterium casei LMG S-19264T (=DSM 44701T), isolated from a smear-ripened cheese.</title>
        <authorList>
            <consortium name="US DOE Joint Genome Institute (JGI-PGF)"/>
            <person name="Walter F."/>
            <person name="Albersmeier A."/>
            <person name="Kalinowski J."/>
            <person name="Ruckert C."/>
        </authorList>
    </citation>
    <scope>NUCLEOTIDE SEQUENCE</scope>
    <source>
        <strain evidence="1">JCM 13306</strain>
    </source>
</reference>
<evidence type="ECO:0000313" key="1">
    <source>
        <dbReference type="EMBL" id="GHH53064.1"/>
    </source>
</evidence>
<evidence type="ECO:0008006" key="3">
    <source>
        <dbReference type="Google" id="ProtNLM"/>
    </source>
</evidence>
<protein>
    <recommendedName>
        <fullName evidence="3">DUF1778 domain-containing protein</fullName>
    </recommendedName>
</protein>
<organism evidence="1 2">
    <name type="scientific">Xanthomonas boreopolis</name>
    <dbReference type="NCBI Taxonomy" id="86183"/>
    <lineage>
        <taxon>Bacteria</taxon>
        <taxon>Pseudomonadati</taxon>
        <taxon>Pseudomonadota</taxon>
        <taxon>Gammaproteobacteria</taxon>
        <taxon>Lysobacterales</taxon>
        <taxon>Lysobacteraceae</taxon>
        <taxon>Xanthomonas</taxon>
    </lineage>
</organism>
<gene>
    <name evidence="1" type="ORF">GCM10009090_17890</name>
</gene>
<dbReference type="AlphaFoldDB" id="A0A919KHZ0"/>
<dbReference type="EMBL" id="BNBA01000011">
    <property type="protein sequence ID" value="GHH53064.1"/>
    <property type="molecule type" value="Genomic_DNA"/>
</dbReference>
<keyword evidence="2" id="KW-1185">Reference proteome</keyword>
<sequence>MYADPTHIRDNPIKVRFNDSERDLILALAQFNGRQPAVFVRELALAAVALMEKGTREADAV</sequence>
<name>A0A919KHZ0_9XANT</name>
<evidence type="ECO:0000313" key="2">
    <source>
        <dbReference type="Proteomes" id="UP000623958"/>
    </source>
</evidence>
<reference evidence="1" key="2">
    <citation type="submission" date="2020-09" db="EMBL/GenBank/DDBJ databases">
        <authorList>
            <person name="Sun Q."/>
            <person name="Ohkuma M."/>
        </authorList>
    </citation>
    <scope>NUCLEOTIDE SEQUENCE</scope>
    <source>
        <strain evidence="1">JCM 13306</strain>
    </source>
</reference>
<comment type="caution">
    <text evidence="1">The sequence shown here is derived from an EMBL/GenBank/DDBJ whole genome shotgun (WGS) entry which is preliminary data.</text>
</comment>